<reference evidence="2" key="1">
    <citation type="journal article" date="2017" name="Nat. Ecol. Evol.">
        <title>Genome expansion and lineage-specific genetic innovations in the forest pathogenic fungi Armillaria.</title>
        <authorList>
            <person name="Sipos G."/>
            <person name="Prasanna A.N."/>
            <person name="Walter M.C."/>
            <person name="O'Connor E."/>
            <person name="Balint B."/>
            <person name="Krizsan K."/>
            <person name="Kiss B."/>
            <person name="Hess J."/>
            <person name="Varga T."/>
            <person name="Slot J."/>
            <person name="Riley R."/>
            <person name="Boka B."/>
            <person name="Rigling D."/>
            <person name="Barry K."/>
            <person name="Lee J."/>
            <person name="Mihaltcheva S."/>
            <person name="LaButti K."/>
            <person name="Lipzen A."/>
            <person name="Waldron R."/>
            <person name="Moloney N.M."/>
            <person name="Sperisen C."/>
            <person name="Kredics L."/>
            <person name="Vagvoelgyi C."/>
            <person name="Patrignani A."/>
            <person name="Fitzpatrick D."/>
            <person name="Nagy I."/>
            <person name="Doyle S."/>
            <person name="Anderson J.B."/>
            <person name="Grigoriev I.V."/>
            <person name="Gueldener U."/>
            <person name="Muensterkoetter M."/>
            <person name="Nagy L.G."/>
        </authorList>
    </citation>
    <scope>NUCLEOTIDE SEQUENCE [LARGE SCALE GENOMIC DNA]</scope>
    <source>
        <strain evidence="2">28-4</strain>
    </source>
</reference>
<gene>
    <name evidence="1" type="ORF">ARMSODRAFT_382220</name>
</gene>
<proteinExistence type="predicted"/>
<evidence type="ECO:0000313" key="1">
    <source>
        <dbReference type="EMBL" id="PBK65949.1"/>
    </source>
</evidence>
<keyword evidence="2" id="KW-1185">Reference proteome</keyword>
<dbReference type="Proteomes" id="UP000218334">
    <property type="component" value="Unassembled WGS sequence"/>
</dbReference>
<evidence type="ECO:0000313" key="2">
    <source>
        <dbReference type="Proteomes" id="UP000218334"/>
    </source>
</evidence>
<dbReference type="AlphaFoldDB" id="A0A2H3B4X3"/>
<dbReference type="EMBL" id="KZ293443">
    <property type="protein sequence ID" value="PBK65949.1"/>
    <property type="molecule type" value="Genomic_DNA"/>
</dbReference>
<protein>
    <submittedName>
        <fullName evidence="1">Uncharacterized protein</fullName>
    </submittedName>
</protein>
<sequence>MHYLGLTTSSMIYSEQSTVSNPHRLLRSYSIMVITSSTIFTHANQVLSTNMRNDKLIYLRRRDEVWSPSLDHRNCRVTHVAQEISIVNTLHKVEQNVAPFLCYLLRQFARCSASGSDTPKHHLEQLSLSLLNKVCTARRADPDSFHNLSKYLKEQNGILHEDFRCTLLRRRASGKPHDKAFWSLLLGRKAVVGGPKASSG</sequence>
<name>A0A2H3B4X3_9AGAR</name>
<organism evidence="1 2">
    <name type="scientific">Armillaria solidipes</name>
    <dbReference type="NCBI Taxonomy" id="1076256"/>
    <lineage>
        <taxon>Eukaryota</taxon>
        <taxon>Fungi</taxon>
        <taxon>Dikarya</taxon>
        <taxon>Basidiomycota</taxon>
        <taxon>Agaricomycotina</taxon>
        <taxon>Agaricomycetes</taxon>
        <taxon>Agaricomycetidae</taxon>
        <taxon>Agaricales</taxon>
        <taxon>Marasmiineae</taxon>
        <taxon>Physalacriaceae</taxon>
        <taxon>Armillaria</taxon>
    </lineage>
</organism>
<accession>A0A2H3B4X3</accession>